<dbReference type="GO" id="GO:0000160">
    <property type="term" value="P:phosphorelay signal transduction system"/>
    <property type="evidence" value="ECO:0007669"/>
    <property type="project" value="UniProtKB-KW"/>
</dbReference>
<sequence length="124" mass="13637">MPKQVLIVDDESDICNLISECLNDLGLDVVTAQNGIDALNQAKQVKFDLIMLDIHLPDIDGVVVYEKIREMPNHTKTPIIFLTALAQGTRPQLSSSSHADYSIIPKPVSLEKIQRAVSDALGKE</sequence>
<dbReference type="PANTHER" id="PTHR44591">
    <property type="entry name" value="STRESS RESPONSE REGULATOR PROTEIN 1"/>
    <property type="match status" value="1"/>
</dbReference>
<dbReference type="AlphaFoldDB" id="A0A1G1KQL5"/>
<protein>
    <recommendedName>
        <fullName evidence="7">Response regulatory domain-containing protein</fullName>
    </recommendedName>
</protein>
<dbReference type="InterPro" id="IPR050595">
    <property type="entry name" value="Bact_response_regulator"/>
</dbReference>
<keyword evidence="4" id="KW-0238">DNA-binding</keyword>
<evidence type="ECO:0000256" key="2">
    <source>
        <dbReference type="ARBA" id="ARBA00023012"/>
    </source>
</evidence>
<evidence type="ECO:0000256" key="3">
    <source>
        <dbReference type="ARBA" id="ARBA00023015"/>
    </source>
</evidence>
<dbReference type="PROSITE" id="PS50110">
    <property type="entry name" value="RESPONSE_REGULATORY"/>
    <property type="match status" value="1"/>
</dbReference>
<dbReference type="SMART" id="SM00448">
    <property type="entry name" value="REC"/>
    <property type="match status" value="1"/>
</dbReference>
<comment type="caution">
    <text evidence="8">The sequence shown here is derived from an EMBL/GenBank/DDBJ whole genome shotgun (WGS) entry which is preliminary data.</text>
</comment>
<name>A0A1G1KQL5_9BACT</name>
<dbReference type="InterPro" id="IPR001789">
    <property type="entry name" value="Sig_transdc_resp-reg_receiver"/>
</dbReference>
<evidence type="ECO:0000256" key="1">
    <source>
        <dbReference type="ARBA" id="ARBA00022553"/>
    </source>
</evidence>
<dbReference type="PANTHER" id="PTHR44591:SF14">
    <property type="entry name" value="PROTEIN PILG"/>
    <property type="match status" value="1"/>
</dbReference>
<dbReference type="GO" id="GO:0003677">
    <property type="term" value="F:DNA binding"/>
    <property type="evidence" value="ECO:0007669"/>
    <property type="project" value="UniProtKB-KW"/>
</dbReference>
<dbReference type="Gene3D" id="3.40.50.2300">
    <property type="match status" value="1"/>
</dbReference>
<gene>
    <name evidence="8" type="ORF">A3G33_04465</name>
</gene>
<keyword evidence="5" id="KW-0804">Transcription</keyword>
<organism evidence="8 9">
    <name type="scientific">Candidatus Danuiimicrobium aquiferis</name>
    <dbReference type="NCBI Taxonomy" id="1801832"/>
    <lineage>
        <taxon>Bacteria</taxon>
        <taxon>Pseudomonadati</taxon>
        <taxon>Candidatus Omnitrophota</taxon>
        <taxon>Candidatus Danuiimicrobium</taxon>
    </lineage>
</organism>
<evidence type="ECO:0000313" key="9">
    <source>
        <dbReference type="Proteomes" id="UP000178187"/>
    </source>
</evidence>
<keyword evidence="3" id="KW-0805">Transcription regulation</keyword>
<dbReference type="Pfam" id="PF00072">
    <property type="entry name" value="Response_reg"/>
    <property type="match status" value="1"/>
</dbReference>
<dbReference type="InterPro" id="IPR011006">
    <property type="entry name" value="CheY-like_superfamily"/>
</dbReference>
<dbReference type="CDD" id="cd17574">
    <property type="entry name" value="REC_OmpR"/>
    <property type="match status" value="1"/>
</dbReference>
<evidence type="ECO:0000313" key="8">
    <source>
        <dbReference type="EMBL" id="OGW95188.1"/>
    </source>
</evidence>
<evidence type="ECO:0000256" key="6">
    <source>
        <dbReference type="PROSITE-ProRule" id="PRU00169"/>
    </source>
</evidence>
<evidence type="ECO:0000256" key="5">
    <source>
        <dbReference type="ARBA" id="ARBA00023163"/>
    </source>
</evidence>
<evidence type="ECO:0000256" key="4">
    <source>
        <dbReference type="ARBA" id="ARBA00023125"/>
    </source>
</evidence>
<dbReference type="Proteomes" id="UP000178187">
    <property type="component" value="Unassembled WGS sequence"/>
</dbReference>
<accession>A0A1G1KQL5</accession>
<feature type="modified residue" description="4-aspartylphosphate" evidence="6">
    <location>
        <position position="53"/>
    </location>
</feature>
<keyword evidence="2" id="KW-0902">Two-component regulatory system</keyword>
<dbReference type="SUPFAM" id="SSF52172">
    <property type="entry name" value="CheY-like"/>
    <property type="match status" value="1"/>
</dbReference>
<reference evidence="8 9" key="1">
    <citation type="journal article" date="2016" name="Nat. Commun.">
        <title>Thousands of microbial genomes shed light on interconnected biogeochemical processes in an aquifer system.</title>
        <authorList>
            <person name="Anantharaman K."/>
            <person name="Brown C.T."/>
            <person name="Hug L.A."/>
            <person name="Sharon I."/>
            <person name="Castelle C.J."/>
            <person name="Probst A.J."/>
            <person name="Thomas B.C."/>
            <person name="Singh A."/>
            <person name="Wilkins M.J."/>
            <person name="Karaoz U."/>
            <person name="Brodie E.L."/>
            <person name="Williams K.H."/>
            <person name="Hubbard S.S."/>
            <person name="Banfield J.F."/>
        </authorList>
    </citation>
    <scope>NUCLEOTIDE SEQUENCE [LARGE SCALE GENOMIC DNA]</scope>
</reference>
<proteinExistence type="predicted"/>
<evidence type="ECO:0000259" key="7">
    <source>
        <dbReference type="PROSITE" id="PS50110"/>
    </source>
</evidence>
<feature type="domain" description="Response regulatory" evidence="7">
    <location>
        <begin position="4"/>
        <end position="121"/>
    </location>
</feature>
<dbReference type="EMBL" id="MHFR01000068">
    <property type="protein sequence ID" value="OGW95188.1"/>
    <property type="molecule type" value="Genomic_DNA"/>
</dbReference>
<keyword evidence="1 6" id="KW-0597">Phosphoprotein</keyword>
<dbReference type="FunFam" id="3.40.50.2300:FF:000001">
    <property type="entry name" value="DNA-binding response regulator PhoB"/>
    <property type="match status" value="1"/>
</dbReference>